<name>A0AAE1CC25_9PEZI</name>
<organism evidence="2 3">
    <name type="scientific">Podospora appendiculata</name>
    <dbReference type="NCBI Taxonomy" id="314037"/>
    <lineage>
        <taxon>Eukaryota</taxon>
        <taxon>Fungi</taxon>
        <taxon>Dikarya</taxon>
        <taxon>Ascomycota</taxon>
        <taxon>Pezizomycotina</taxon>
        <taxon>Sordariomycetes</taxon>
        <taxon>Sordariomycetidae</taxon>
        <taxon>Sordariales</taxon>
        <taxon>Podosporaceae</taxon>
        <taxon>Podospora</taxon>
    </lineage>
</organism>
<keyword evidence="3" id="KW-1185">Reference proteome</keyword>
<dbReference type="EMBL" id="JAULSO010000002">
    <property type="protein sequence ID" value="KAK3688036.1"/>
    <property type="molecule type" value="Genomic_DNA"/>
</dbReference>
<comment type="caution">
    <text evidence="2">The sequence shown here is derived from an EMBL/GenBank/DDBJ whole genome shotgun (WGS) entry which is preliminary data.</text>
</comment>
<gene>
    <name evidence="2" type="ORF">B0T22DRAFT_143108</name>
</gene>
<evidence type="ECO:0000256" key="1">
    <source>
        <dbReference type="SAM" id="MobiDB-lite"/>
    </source>
</evidence>
<dbReference type="Proteomes" id="UP001270362">
    <property type="component" value="Unassembled WGS sequence"/>
</dbReference>
<reference evidence="2" key="1">
    <citation type="journal article" date="2023" name="Mol. Phylogenet. Evol.">
        <title>Genome-scale phylogeny and comparative genomics of the fungal order Sordariales.</title>
        <authorList>
            <person name="Hensen N."/>
            <person name="Bonometti L."/>
            <person name="Westerberg I."/>
            <person name="Brannstrom I.O."/>
            <person name="Guillou S."/>
            <person name="Cros-Aarteil S."/>
            <person name="Calhoun S."/>
            <person name="Haridas S."/>
            <person name="Kuo A."/>
            <person name="Mondo S."/>
            <person name="Pangilinan J."/>
            <person name="Riley R."/>
            <person name="LaButti K."/>
            <person name="Andreopoulos B."/>
            <person name="Lipzen A."/>
            <person name="Chen C."/>
            <person name="Yan M."/>
            <person name="Daum C."/>
            <person name="Ng V."/>
            <person name="Clum A."/>
            <person name="Steindorff A."/>
            <person name="Ohm R.A."/>
            <person name="Martin F."/>
            <person name="Silar P."/>
            <person name="Natvig D.O."/>
            <person name="Lalanne C."/>
            <person name="Gautier V."/>
            <person name="Ament-Velasquez S.L."/>
            <person name="Kruys A."/>
            <person name="Hutchinson M.I."/>
            <person name="Powell A.J."/>
            <person name="Barry K."/>
            <person name="Miller A.N."/>
            <person name="Grigoriev I.V."/>
            <person name="Debuchy R."/>
            <person name="Gladieux P."/>
            <person name="Hiltunen Thoren M."/>
            <person name="Johannesson H."/>
        </authorList>
    </citation>
    <scope>NUCLEOTIDE SEQUENCE</scope>
    <source>
        <strain evidence="2">CBS 314.62</strain>
    </source>
</reference>
<proteinExistence type="predicted"/>
<evidence type="ECO:0000313" key="2">
    <source>
        <dbReference type="EMBL" id="KAK3688036.1"/>
    </source>
</evidence>
<sequence length="159" mass="17676">MNDHGREGSHQNTFLCSCRIENHQLFLACDHITKPARGLAKKLGFFPLTSPSIRVALTSLSQSRGSRKSTFIAFPSSCLSSRQILDTPAIRSHWPAKPDAGGRRRCNNRANQEAGKRPLSADRCAFGNQSLAQTPTICHRDPSITVPQCHNARDARQRW</sequence>
<dbReference type="AlphaFoldDB" id="A0AAE1CC25"/>
<dbReference type="PROSITE" id="PS51257">
    <property type="entry name" value="PROKAR_LIPOPROTEIN"/>
    <property type="match status" value="1"/>
</dbReference>
<reference evidence="2" key="2">
    <citation type="submission" date="2023-06" db="EMBL/GenBank/DDBJ databases">
        <authorList>
            <consortium name="Lawrence Berkeley National Laboratory"/>
            <person name="Haridas S."/>
            <person name="Hensen N."/>
            <person name="Bonometti L."/>
            <person name="Westerberg I."/>
            <person name="Brannstrom I.O."/>
            <person name="Guillou S."/>
            <person name="Cros-Aarteil S."/>
            <person name="Calhoun S."/>
            <person name="Kuo A."/>
            <person name="Mondo S."/>
            <person name="Pangilinan J."/>
            <person name="Riley R."/>
            <person name="Labutti K."/>
            <person name="Andreopoulos B."/>
            <person name="Lipzen A."/>
            <person name="Chen C."/>
            <person name="Yanf M."/>
            <person name="Daum C."/>
            <person name="Ng V."/>
            <person name="Clum A."/>
            <person name="Steindorff A."/>
            <person name="Ohm R."/>
            <person name="Martin F."/>
            <person name="Silar P."/>
            <person name="Natvig D."/>
            <person name="Lalanne C."/>
            <person name="Gautier V."/>
            <person name="Ament-Velasquez S.L."/>
            <person name="Kruys A."/>
            <person name="Hutchinson M.I."/>
            <person name="Powell A.J."/>
            <person name="Barry K."/>
            <person name="Miller A.N."/>
            <person name="Grigoriev I.V."/>
            <person name="Debuchy R."/>
            <person name="Gladieux P."/>
            <person name="Thoren M.H."/>
            <person name="Johannesson H."/>
        </authorList>
    </citation>
    <scope>NUCLEOTIDE SEQUENCE</scope>
    <source>
        <strain evidence="2">CBS 314.62</strain>
    </source>
</reference>
<accession>A0AAE1CC25</accession>
<protein>
    <submittedName>
        <fullName evidence="2">Uncharacterized protein</fullName>
    </submittedName>
</protein>
<evidence type="ECO:0000313" key="3">
    <source>
        <dbReference type="Proteomes" id="UP001270362"/>
    </source>
</evidence>
<feature type="region of interest" description="Disordered" evidence="1">
    <location>
        <begin position="96"/>
        <end position="118"/>
    </location>
</feature>